<accession>A0ABV1RNI5</accession>
<reference evidence="1 2" key="1">
    <citation type="submission" date="2024-06" db="EMBL/GenBank/DDBJ databases">
        <title>Pontibacter populi HYL7-15.</title>
        <authorList>
            <person name="Kim M.K."/>
        </authorList>
    </citation>
    <scope>NUCLEOTIDE SEQUENCE [LARGE SCALE GENOMIC DNA]</scope>
    <source>
        <strain evidence="1 2">HYL7-15</strain>
    </source>
</reference>
<evidence type="ECO:0008006" key="3">
    <source>
        <dbReference type="Google" id="ProtNLM"/>
    </source>
</evidence>
<dbReference type="Proteomes" id="UP001476807">
    <property type="component" value="Unassembled WGS sequence"/>
</dbReference>
<dbReference type="RefSeq" id="WP_350409963.1">
    <property type="nucleotide sequence ID" value="NZ_JBEOKT010000001.1"/>
</dbReference>
<protein>
    <recommendedName>
        <fullName evidence="3">DUF4303 domain-containing protein</fullName>
    </recommendedName>
</protein>
<proteinExistence type="predicted"/>
<evidence type="ECO:0000313" key="2">
    <source>
        <dbReference type="Proteomes" id="UP001476807"/>
    </source>
</evidence>
<evidence type="ECO:0000313" key="1">
    <source>
        <dbReference type="EMBL" id="MER2995940.1"/>
    </source>
</evidence>
<dbReference type="EMBL" id="JBEOKT010000001">
    <property type="protein sequence ID" value="MER2995940.1"/>
    <property type="molecule type" value="Genomic_DNA"/>
</dbReference>
<name>A0ABV1RNI5_9BACT</name>
<gene>
    <name evidence="1" type="ORF">ABS362_00195</name>
</gene>
<keyword evidence="2" id="KW-1185">Reference proteome</keyword>
<comment type="caution">
    <text evidence="1">The sequence shown here is derived from an EMBL/GenBank/DDBJ whole genome shotgun (WGS) entry which is preliminary data.</text>
</comment>
<sequence>MLAKYKLEVKEYLKKSKFPISLFEFESNDRFIIYLSNTELRFEVEQSSKDFQSFQVYHNQYKPGYPLLGPIGSNLKIANVIQHVDYWLKTAVEPYLDEINSSEIWRSFESNNLFEGAFNSDQSFVNTDDYSYLTAPEVQHLKNAISQIKDEIVREFQISNELEKEINGKLDYLIESTDRLNKFDMKGTILNTFLSIGINLGVDTETGKTLYGIFKDAFYSVPFLYETAKAFLQSYLEK</sequence>
<organism evidence="1 2">
    <name type="scientific">Pontibacter populi</name>
    <dbReference type="NCBI Taxonomy" id="890055"/>
    <lineage>
        <taxon>Bacteria</taxon>
        <taxon>Pseudomonadati</taxon>
        <taxon>Bacteroidota</taxon>
        <taxon>Cytophagia</taxon>
        <taxon>Cytophagales</taxon>
        <taxon>Hymenobacteraceae</taxon>
        <taxon>Pontibacter</taxon>
    </lineage>
</organism>